<proteinExistence type="predicted"/>
<dbReference type="PANTHER" id="PTHR48094:SF5">
    <property type="entry name" value="PROTEIN DJ-1 HOMOLOG"/>
    <property type="match status" value="1"/>
</dbReference>
<dbReference type="CDD" id="cd03135">
    <property type="entry name" value="GATase1_DJ-1"/>
    <property type="match status" value="1"/>
</dbReference>
<accession>A0A423I5W4</accession>
<dbReference type="Proteomes" id="UP000285636">
    <property type="component" value="Unassembled WGS sequence"/>
</dbReference>
<name>A0A423I5W4_9PSED</name>
<dbReference type="InterPro" id="IPR029062">
    <property type="entry name" value="Class_I_gatase-like"/>
</dbReference>
<dbReference type="Gene3D" id="3.40.50.880">
    <property type="match status" value="1"/>
</dbReference>
<gene>
    <name evidence="2" type="ORF">BK660_17665</name>
</gene>
<reference evidence="2 3" key="1">
    <citation type="submission" date="2016-10" db="EMBL/GenBank/DDBJ databases">
        <title>Comparative genome analysis of multiple Pseudomonas spp. focuses on biocontrol and plant growth promoting traits.</title>
        <authorList>
            <person name="Tao X.-Y."/>
            <person name="Taylor C.G."/>
        </authorList>
    </citation>
    <scope>NUCLEOTIDE SEQUENCE [LARGE SCALE GENOMIC DNA]</scope>
    <source>
        <strain evidence="2 3">38D7</strain>
    </source>
</reference>
<organism evidence="2 3">
    <name type="scientific">Pseudomonas brassicacearum</name>
    <dbReference type="NCBI Taxonomy" id="930166"/>
    <lineage>
        <taxon>Bacteria</taxon>
        <taxon>Pseudomonadati</taxon>
        <taxon>Pseudomonadota</taxon>
        <taxon>Gammaproteobacteria</taxon>
        <taxon>Pseudomonadales</taxon>
        <taxon>Pseudomonadaceae</taxon>
        <taxon>Pseudomonas</taxon>
    </lineage>
</organism>
<evidence type="ECO:0000259" key="1">
    <source>
        <dbReference type="Pfam" id="PF01965"/>
    </source>
</evidence>
<dbReference type="EMBL" id="MOBK01000006">
    <property type="protein sequence ID" value="RON20868.1"/>
    <property type="molecule type" value="Genomic_DNA"/>
</dbReference>
<dbReference type="GO" id="GO:0005737">
    <property type="term" value="C:cytoplasm"/>
    <property type="evidence" value="ECO:0007669"/>
    <property type="project" value="TreeGrafter"/>
</dbReference>
<evidence type="ECO:0000313" key="3">
    <source>
        <dbReference type="Proteomes" id="UP000285636"/>
    </source>
</evidence>
<sequence length="207" mass="22435">MKRVLMLLANGVEPLEMAAFTDVLGWADLIGDDSIELVNAGLRRTIVTTFGLTLTPRFLLNELDLSSFDALALPGGFEPAGFYEEALSEPFLDTIRHFVEAGKPVASVCVSSVCLGVAGVLRGRSATTYHQEGGKRKSQLLETGAHFVDRPLIVDNNIITSSGPGTATEVAFLLLEKLTSAENSAHVRKKMRFATPSQEWFETPQVP</sequence>
<dbReference type="Pfam" id="PF01965">
    <property type="entry name" value="DJ-1_PfpI"/>
    <property type="match status" value="1"/>
</dbReference>
<dbReference type="AlphaFoldDB" id="A0A423I5W4"/>
<dbReference type="SUPFAM" id="SSF52317">
    <property type="entry name" value="Class I glutamine amidotransferase-like"/>
    <property type="match status" value="1"/>
</dbReference>
<dbReference type="InterPro" id="IPR050325">
    <property type="entry name" value="Prot/Nucl_acid_deglycase"/>
</dbReference>
<dbReference type="InterPro" id="IPR002818">
    <property type="entry name" value="DJ-1/PfpI"/>
</dbReference>
<feature type="domain" description="DJ-1/PfpI" evidence="1">
    <location>
        <begin position="2"/>
        <end position="176"/>
    </location>
</feature>
<comment type="caution">
    <text evidence="2">The sequence shown here is derived from an EMBL/GenBank/DDBJ whole genome shotgun (WGS) entry which is preliminary data.</text>
</comment>
<protein>
    <submittedName>
        <fullName evidence="2">DJ-1 family protein</fullName>
    </submittedName>
</protein>
<dbReference type="PANTHER" id="PTHR48094">
    <property type="entry name" value="PROTEIN/NUCLEIC ACID DEGLYCASE DJ-1-RELATED"/>
    <property type="match status" value="1"/>
</dbReference>
<dbReference type="RefSeq" id="WP_123434449.1">
    <property type="nucleotide sequence ID" value="NZ_MOBK01000006.1"/>
</dbReference>
<evidence type="ECO:0000313" key="2">
    <source>
        <dbReference type="EMBL" id="RON20868.1"/>
    </source>
</evidence>